<evidence type="ECO:0000256" key="1">
    <source>
        <dbReference type="SAM" id="MobiDB-lite"/>
    </source>
</evidence>
<dbReference type="Proteomes" id="UP000750502">
    <property type="component" value="Unassembled WGS sequence"/>
</dbReference>
<comment type="caution">
    <text evidence="2">The sequence shown here is derived from an EMBL/GenBank/DDBJ whole genome shotgun (WGS) entry which is preliminary data.</text>
</comment>
<accession>A0A9P7L2F4</accession>
<feature type="region of interest" description="Disordered" evidence="1">
    <location>
        <begin position="114"/>
        <end position="137"/>
    </location>
</feature>
<gene>
    <name evidence="2" type="ORF">H9Q72_005340</name>
</gene>
<proteinExistence type="predicted"/>
<feature type="region of interest" description="Disordered" evidence="1">
    <location>
        <begin position="1"/>
        <end position="67"/>
    </location>
</feature>
<evidence type="ECO:0000313" key="2">
    <source>
        <dbReference type="EMBL" id="KAG5766573.1"/>
    </source>
</evidence>
<name>A0A9P7L2F4_9HYPO</name>
<evidence type="ECO:0000313" key="3">
    <source>
        <dbReference type="Proteomes" id="UP000750502"/>
    </source>
</evidence>
<dbReference type="AlphaFoldDB" id="A0A9P7L2F4"/>
<sequence>MGREYTQGRDQGARSDPQRQLPTVPAYGKPSASMPTVTIPAIRPSSIPTDGTKTAPRTAARAHQQAAVSRQHIKNVEAGMTDVVKVTSLLKEVQLSENEKGEALKAAATKKAEAAEKSFKQRNPSLTPRRWGSMGGNAAILRTPKCHSRITTWP</sequence>
<feature type="compositionally biased region" description="Basic and acidic residues" evidence="1">
    <location>
        <begin position="1"/>
        <end position="17"/>
    </location>
</feature>
<dbReference type="EMBL" id="JADFTT010000151">
    <property type="protein sequence ID" value="KAG5766573.1"/>
    <property type="molecule type" value="Genomic_DNA"/>
</dbReference>
<keyword evidence="3" id="KW-1185">Reference proteome</keyword>
<protein>
    <submittedName>
        <fullName evidence="2">Uncharacterized protein</fullName>
    </submittedName>
</protein>
<reference evidence="2" key="1">
    <citation type="journal article" date="2020" name="bioRxiv">
        <title>Historical genomics reveals the evolutionary mechanisms behind multiple outbreaks of the host-specific coffee wilt pathogen Fusarium xylarioides.</title>
        <authorList>
            <person name="Peck D."/>
            <person name="Nowell R.W."/>
            <person name="Flood J."/>
            <person name="Ryan M.J."/>
            <person name="Barraclough T.G."/>
        </authorList>
    </citation>
    <scope>NUCLEOTIDE SEQUENCE</scope>
    <source>
        <strain evidence="2">IMI 127659i</strain>
    </source>
</reference>
<reference evidence="2" key="2">
    <citation type="submission" date="2020-10" db="EMBL/GenBank/DDBJ databases">
        <authorList>
            <person name="Peck L.D."/>
            <person name="Nowell R.W."/>
            <person name="Flood J."/>
            <person name="Ryan M.J."/>
            <person name="Barraclough T.G."/>
        </authorList>
    </citation>
    <scope>NUCLEOTIDE SEQUENCE</scope>
    <source>
        <strain evidence="2">IMI 127659i</strain>
    </source>
</reference>
<organism evidence="2 3">
    <name type="scientific">Fusarium xylarioides</name>
    <dbReference type="NCBI Taxonomy" id="221167"/>
    <lineage>
        <taxon>Eukaryota</taxon>
        <taxon>Fungi</taxon>
        <taxon>Dikarya</taxon>
        <taxon>Ascomycota</taxon>
        <taxon>Pezizomycotina</taxon>
        <taxon>Sordariomycetes</taxon>
        <taxon>Hypocreomycetidae</taxon>
        <taxon>Hypocreales</taxon>
        <taxon>Nectriaceae</taxon>
        <taxon>Fusarium</taxon>
        <taxon>Fusarium fujikuroi species complex</taxon>
    </lineage>
</organism>